<dbReference type="InterPro" id="IPR012312">
    <property type="entry name" value="Hemerythrin-like"/>
</dbReference>
<comment type="subcellular location">
    <subcellularLocation>
        <location evidence="1">Cytoplasm</location>
    </subcellularLocation>
</comment>
<dbReference type="Pfam" id="PF01814">
    <property type="entry name" value="Hemerythrin"/>
    <property type="match status" value="1"/>
</dbReference>
<dbReference type="EMBL" id="BMXV01000006">
    <property type="protein sequence ID" value="GGY78549.1"/>
    <property type="molecule type" value="Genomic_DNA"/>
</dbReference>
<dbReference type="PANTHER" id="PTHR36438">
    <property type="entry name" value="IRON-SULFUR CLUSTER REPAIR PROTEIN YTFE"/>
    <property type="match status" value="1"/>
</dbReference>
<protein>
    <submittedName>
        <fullName evidence="6">Iron-sulfur cluster repair protein YtfE</fullName>
    </submittedName>
</protein>
<evidence type="ECO:0000256" key="1">
    <source>
        <dbReference type="ARBA" id="ARBA00004496"/>
    </source>
</evidence>
<comment type="caution">
    <text evidence="6">The sequence shown here is derived from an EMBL/GenBank/DDBJ whole genome shotgun (WGS) entry which is preliminary data.</text>
</comment>
<evidence type="ECO:0000256" key="2">
    <source>
        <dbReference type="ARBA" id="ARBA00022490"/>
    </source>
</evidence>
<evidence type="ECO:0000313" key="6">
    <source>
        <dbReference type="EMBL" id="GGY78549.1"/>
    </source>
</evidence>
<keyword evidence="2" id="KW-0963">Cytoplasm</keyword>
<name>A0ABQ3B845_9GAMM</name>
<gene>
    <name evidence="6" type="primary">ytfE</name>
    <name evidence="6" type="ORF">GCM10007071_27360</name>
</gene>
<dbReference type="PANTHER" id="PTHR36438:SF1">
    <property type="entry name" value="IRON-SULFUR CLUSTER REPAIR PROTEIN YTFE"/>
    <property type="match status" value="1"/>
</dbReference>
<reference evidence="7" key="1">
    <citation type="journal article" date="2019" name="Int. J. Syst. Evol. Microbiol.">
        <title>The Global Catalogue of Microorganisms (GCM) 10K type strain sequencing project: providing services to taxonomists for standard genome sequencing and annotation.</title>
        <authorList>
            <consortium name="The Broad Institute Genomics Platform"/>
            <consortium name="The Broad Institute Genome Sequencing Center for Infectious Disease"/>
            <person name="Wu L."/>
            <person name="Ma J."/>
        </authorList>
    </citation>
    <scope>NUCLEOTIDE SEQUENCE [LARGE SCALE GENOMIC DNA]</scope>
    <source>
        <strain evidence="7">KCTC 22280</strain>
    </source>
</reference>
<keyword evidence="7" id="KW-1185">Reference proteome</keyword>
<evidence type="ECO:0000313" key="7">
    <source>
        <dbReference type="Proteomes" id="UP000601597"/>
    </source>
</evidence>
<dbReference type="InterPro" id="IPR019903">
    <property type="entry name" value="RIC_family"/>
</dbReference>
<dbReference type="Proteomes" id="UP000601597">
    <property type="component" value="Unassembled WGS sequence"/>
</dbReference>
<accession>A0ABQ3B845</accession>
<dbReference type="Gene3D" id="1.20.120.520">
    <property type="entry name" value="nmb1532 protein domain like"/>
    <property type="match status" value="1"/>
</dbReference>
<evidence type="ECO:0000256" key="4">
    <source>
        <dbReference type="ARBA" id="ARBA00023004"/>
    </source>
</evidence>
<dbReference type="RefSeq" id="WP_227712505.1">
    <property type="nucleotide sequence ID" value="NZ_BMXV01000006.1"/>
</dbReference>
<evidence type="ECO:0000259" key="5">
    <source>
        <dbReference type="Pfam" id="PF01814"/>
    </source>
</evidence>
<sequence length="223" mass="26300">MKYEDIIGRCDTTTVSQVVSRCPEALNVLQKHMPEVDAHRQTTLDVVASIAGLSQETLCQEIFDVMMAQTPLEDLDTDVLLELILRGYDIENLEQIPKLHRLARKIEAIHRDNPDVPRGITMAIKSLEKDLKDHIEREEHYVLERMEHDQPPRPDTPIAQMNEEHSELRQVLKKIRRLTGNYRPPESACRSWRRLYRELQAFDFRLSEQIYLERNILFPRFQF</sequence>
<keyword evidence="3" id="KW-0479">Metal-binding</keyword>
<keyword evidence="4" id="KW-0408">Iron</keyword>
<organism evidence="6 7">
    <name type="scientific">Marinobacter zhanjiangensis</name>
    <dbReference type="NCBI Taxonomy" id="578215"/>
    <lineage>
        <taxon>Bacteria</taxon>
        <taxon>Pseudomonadati</taxon>
        <taxon>Pseudomonadota</taxon>
        <taxon>Gammaproteobacteria</taxon>
        <taxon>Pseudomonadales</taxon>
        <taxon>Marinobacteraceae</taxon>
        <taxon>Marinobacter</taxon>
    </lineage>
</organism>
<evidence type="ECO:0000256" key="3">
    <source>
        <dbReference type="ARBA" id="ARBA00022723"/>
    </source>
</evidence>
<feature type="domain" description="Hemerythrin-like" evidence="5">
    <location>
        <begin position="95"/>
        <end position="220"/>
    </location>
</feature>
<proteinExistence type="predicted"/>